<accession>A0ABS8UY71</accession>
<keyword evidence="2" id="KW-1185">Reference proteome</keyword>
<organism evidence="1 2">
    <name type="scientific">Datura stramonium</name>
    <name type="common">Jimsonweed</name>
    <name type="synonym">Common thornapple</name>
    <dbReference type="NCBI Taxonomy" id="4076"/>
    <lineage>
        <taxon>Eukaryota</taxon>
        <taxon>Viridiplantae</taxon>
        <taxon>Streptophyta</taxon>
        <taxon>Embryophyta</taxon>
        <taxon>Tracheophyta</taxon>
        <taxon>Spermatophyta</taxon>
        <taxon>Magnoliopsida</taxon>
        <taxon>eudicotyledons</taxon>
        <taxon>Gunneridae</taxon>
        <taxon>Pentapetalae</taxon>
        <taxon>asterids</taxon>
        <taxon>lamiids</taxon>
        <taxon>Solanales</taxon>
        <taxon>Solanaceae</taxon>
        <taxon>Solanoideae</taxon>
        <taxon>Datureae</taxon>
        <taxon>Datura</taxon>
    </lineage>
</organism>
<evidence type="ECO:0000313" key="1">
    <source>
        <dbReference type="EMBL" id="MCD9639808.1"/>
    </source>
</evidence>
<name>A0ABS8UY71_DATST</name>
<protein>
    <submittedName>
        <fullName evidence="1">Uncharacterized protein</fullName>
    </submittedName>
</protein>
<dbReference type="EMBL" id="JACEIK010002991">
    <property type="protein sequence ID" value="MCD9639808.1"/>
    <property type="molecule type" value="Genomic_DNA"/>
</dbReference>
<gene>
    <name evidence="1" type="ORF">HAX54_024551</name>
</gene>
<reference evidence="1 2" key="1">
    <citation type="journal article" date="2021" name="BMC Genomics">
        <title>Datura genome reveals duplications of psychoactive alkaloid biosynthetic genes and high mutation rate following tissue culture.</title>
        <authorList>
            <person name="Rajewski A."/>
            <person name="Carter-House D."/>
            <person name="Stajich J."/>
            <person name="Litt A."/>
        </authorList>
    </citation>
    <scope>NUCLEOTIDE SEQUENCE [LARGE SCALE GENOMIC DNA]</scope>
    <source>
        <strain evidence="1">AR-01</strain>
    </source>
</reference>
<feature type="non-terminal residue" evidence="1">
    <location>
        <position position="1"/>
    </location>
</feature>
<evidence type="ECO:0000313" key="2">
    <source>
        <dbReference type="Proteomes" id="UP000823775"/>
    </source>
</evidence>
<dbReference type="Proteomes" id="UP000823775">
    <property type="component" value="Unassembled WGS sequence"/>
</dbReference>
<proteinExistence type="predicted"/>
<comment type="caution">
    <text evidence="1">The sequence shown here is derived from an EMBL/GenBank/DDBJ whole genome shotgun (WGS) entry which is preliminary data.</text>
</comment>
<sequence length="92" mass="10672">RYVHAMGRLGASRGSLTRVSIWAYVWVVTRRCIGLDGYFLNGVTNGQLLIVVAKEENNQMFPIAWAVVEYEKHMDIIFKIVDRGFGIKRWQR</sequence>